<evidence type="ECO:0000313" key="8">
    <source>
        <dbReference type="Proteomes" id="UP001255185"/>
    </source>
</evidence>
<feature type="domain" description="PKD" evidence="6">
    <location>
        <begin position="155"/>
        <end position="194"/>
    </location>
</feature>
<dbReference type="PANTHER" id="PTHR46730">
    <property type="entry name" value="POLYCYSTIN-1"/>
    <property type="match status" value="1"/>
</dbReference>
<dbReference type="InterPro" id="IPR026341">
    <property type="entry name" value="T9SS_type_B"/>
</dbReference>
<feature type="domain" description="PKD" evidence="6">
    <location>
        <begin position="648"/>
        <end position="703"/>
    </location>
</feature>
<organism evidence="7 8">
    <name type="scientific">Flavobacterium arsenatis</name>
    <dbReference type="NCBI Taxonomy" id="1484332"/>
    <lineage>
        <taxon>Bacteria</taxon>
        <taxon>Pseudomonadati</taxon>
        <taxon>Bacteroidota</taxon>
        <taxon>Flavobacteriia</taxon>
        <taxon>Flavobacteriales</taxon>
        <taxon>Flavobacteriaceae</taxon>
        <taxon>Flavobacterium</taxon>
    </lineage>
</organism>
<dbReference type="InterPro" id="IPR045828">
    <property type="entry name" value="PKD_Bacteroidetes"/>
</dbReference>
<evidence type="ECO:0000256" key="4">
    <source>
        <dbReference type="ARBA" id="ARBA00022989"/>
    </source>
</evidence>
<accession>A0ABU1TUA4</accession>
<dbReference type="Pfam" id="PF19406">
    <property type="entry name" value="PKD_5"/>
    <property type="match status" value="2"/>
</dbReference>
<protein>
    <submittedName>
        <fullName evidence="7">Gliding motility-associated-like protein</fullName>
    </submittedName>
</protein>
<evidence type="ECO:0000313" key="7">
    <source>
        <dbReference type="EMBL" id="MDR6969426.1"/>
    </source>
</evidence>
<comment type="caution">
    <text evidence="7">The sequence shown here is derived from an EMBL/GenBank/DDBJ whole genome shotgun (WGS) entry which is preliminary data.</text>
</comment>
<dbReference type="NCBIfam" id="TIGR04131">
    <property type="entry name" value="Bac_Flav_CTERM"/>
    <property type="match status" value="1"/>
</dbReference>
<dbReference type="SMART" id="SM00089">
    <property type="entry name" value="PKD"/>
    <property type="match status" value="5"/>
</dbReference>
<keyword evidence="8" id="KW-1185">Reference proteome</keyword>
<name>A0ABU1TUA4_9FLAO</name>
<dbReference type="CDD" id="cd00146">
    <property type="entry name" value="PKD"/>
    <property type="match status" value="4"/>
</dbReference>
<reference evidence="7 8" key="1">
    <citation type="submission" date="2023-07" db="EMBL/GenBank/DDBJ databases">
        <title>Sorghum-associated microbial communities from plants grown in Nebraska, USA.</title>
        <authorList>
            <person name="Schachtman D."/>
        </authorList>
    </citation>
    <scope>NUCLEOTIDE SEQUENCE [LARGE SCALE GENOMIC DNA]</scope>
    <source>
        <strain evidence="7 8">3773</strain>
    </source>
</reference>
<feature type="domain" description="PKD" evidence="6">
    <location>
        <begin position="1845"/>
        <end position="1920"/>
    </location>
</feature>
<dbReference type="PROSITE" id="PS50093">
    <property type="entry name" value="PKD"/>
    <property type="match status" value="5"/>
</dbReference>
<dbReference type="Gene3D" id="2.60.40.10">
    <property type="entry name" value="Immunoglobulins"/>
    <property type="match status" value="9"/>
</dbReference>
<dbReference type="Pfam" id="PF13585">
    <property type="entry name" value="CHU_C"/>
    <property type="match status" value="1"/>
</dbReference>
<feature type="domain" description="PKD" evidence="6">
    <location>
        <begin position="571"/>
        <end position="622"/>
    </location>
</feature>
<dbReference type="Pfam" id="PF18911">
    <property type="entry name" value="PKD_4"/>
    <property type="match status" value="3"/>
</dbReference>
<dbReference type="InterPro" id="IPR000601">
    <property type="entry name" value="PKD_dom"/>
</dbReference>
<dbReference type="PANTHER" id="PTHR46730:SF4">
    <property type="entry name" value="POLYCYSTIC KIDNEY DISEASE PROTEIN 1-LIKE 1"/>
    <property type="match status" value="1"/>
</dbReference>
<evidence type="ECO:0000259" key="6">
    <source>
        <dbReference type="PROSITE" id="PS50093"/>
    </source>
</evidence>
<dbReference type="SUPFAM" id="SSF49299">
    <property type="entry name" value="PKD domain"/>
    <property type="match status" value="6"/>
</dbReference>
<comment type="subcellular location">
    <subcellularLocation>
        <location evidence="1">Membrane</location>
        <topology evidence="1">Multi-pass membrane protein</topology>
    </subcellularLocation>
</comment>
<sequence>MKQLYKIFILLLIVLNGNQLYSTTRSTPLLLEDLTFLPTATITANKFLTCVDSTSPIVTFIGAGGTAPYTFSYTIDGVLQPEITTVSDNSISVLVPTNTPGPITYQLVSVTDSSGTQSQTTSVTINIINPTVDFTSDSSASTCSGDVIVFTSQISNGTPTYTYQWDFGDGNTSNLENPTHTFNSFGCGTATFTVLLTIFDANGCSATISHQVTVKQQPNISFVDQVNPFDPFSNCFNASSLSPDYEITVGNSSSSTCIVSYSINWGDGNTENNVVFPISHIYNQLGAYDMVITALGTNGCSVSQSYLVKNVTNPSGGLTSPGNTQNLCAPTAPLQFMISNWGMNSPETTYQLTYGDGTPPLVLTQSQLMASPYYNAANPALSQNYPVPHSYAVSNCPATQFVARLRVTNACGSTTFTVDNIIILEPAEPEFTAPAIACEDTNIFFDNTTSVGFGPNCTQNALYTWNFGDGTPIVTLSPPASPDINHTFTTPGTYTVSLSATNFCGATAPFTKTICIESPLASQFSLNSSEGCIPFAVTATNTTDISQACETPNYLWTVAYADGNCGTASDYTFTNGTSSASANPSFLFASGGTYTLTLTATNSCSSSTTSQIITVKQPPTATIDPIADVCGPVTLNPTATINSCAPASEVLTYTWNFPGGLPATSNAAVPGPITYNAPGDYTISFTVSNGCGASVVATETFTVKAVPVIMNTDLTQTICSGSPTTAITLTSDVPGTTFSWTATATAGISGFIPSGSTSVIPVQTIVTTNPASGTVTYSITPSLDGCVGAVVNYTITVDPAPVITSQPISNSICEGGTLPDLSVAYINGGVPAYQWYSNTVNSTIGATLIPGETNAVFTPPSVTVGVTYYFVALTFPSGGGCSSITSDIASIEVTPGTIITTQPTSTQNLCVGATIENPLTVAYSGGAGTPSFQWYSNTTNANTGGTLIAGATSAAYTPPVFTTSGTFYYYVVVTLSGSGCGPATSDVAEIIVVNDPVITSQPLASQILCAGVQPTDLSVAVSGGIGIFTYQWFRNIANNTTSGTLIAGATTPNYTPPTATAGTTYYYAVITQTGIGCNVTSATAAVIVNPAPSIVAQPASSTICLGQVPTLLSVSYANGVGTPTFQWYSNTVESTVGAIPISGANTDSYAPPFSSVGILYYFVVITFSDGGCTEATSDIAAVSINERPEISSGTIVICSGNTFTFVPNTPGDIVPTGTMYTWSTPVVSPAGTITGAAASTTPQSTISQNLINTTNSPATVTYTVTPISGICPGAVFTVTVTVNPSVNPNAVVVVNTCFGVNSGAIQTNITGGVPFPTGDPYVILWSGPNGFTSSAPNISNLAAGVYQLSVTDQGGCPFSGSFTITEPADIVITTDSETDITCFGDANGAISISVSGGTGAYTYNWTKDTAPFATTEDLSNLGPGVYEVSVSDANGCGPKTASFTITEPPVLTLALANQVDVICFGAATGSISVNVAGGTPAYTFTWTGPNGFISNTQNLNNIPAGVYNLTLMDASGCNQNLTVTINQPTEIIITATKTEIACFGSNNASISVTVTGGNAPYQIAWSNLGTGFFQDNLSSGDYTITITDASNCVKSITVNIPEAPLFDINPVATNISCFGANDGSINLNLVGGLAPVTLVWSDGSNAGTVRNNLSAGTYTVTITDSKPCVITETFIIVEPQALVLSANVTDAFDCNNANSGAINLLVSGGTAPFTYTWSNGVTIEDLVNIPAGNYQITVTDARGCSQNALYVVNRQAPLVIAVDTETIADCEAETINQLFEAQVSGGVPPYQLNWSSGTVSGANNELMETSQSGTVILSVTDVLGCTATYSFSVEVPNIGSTSFTQTSFAFNAFGSYSINDPIQFTNTSTGDYESLVWDFGDGIVSSEENPIHIYTREGTYEVKLTAVYPFGCTYVYTVTLLIDQGYKLMMPTGFTPNADNINDTFTPVFTGMTSIEMSVYDTWGEMIYFEKGESIRGWDGTIKGSAAENGNYFFKVNATTFYGGEVKQDGTLTLIK</sequence>
<evidence type="ECO:0000256" key="1">
    <source>
        <dbReference type="ARBA" id="ARBA00004141"/>
    </source>
</evidence>
<keyword evidence="4" id="KW-1133">Transmembrane helix</keyword>
<dbReference type="InterPro" id="IPR013783">
    <property type="entry name" value="Ig-like_fold"/>
</dbReference>
<proteinExistence type="predicted"/>
<keyword evidence="5" id="KW-0472">Membrane</keyword>
<dbReference type="EMBL" id="JAVDVI010000020">
    <property type="protein sequence ID" value="MDR6969426.1"/>
    <property type="molecule type" value="Genomic_DNA"/>
</dbReference>
<dbReference type="Gene3D" id="2.60.40.740">
    <property type="match status" value="3"/>
</dbReference>
<dbReference type="InterPro" id="IPR035986">
    <property type="entry name" value="PKD_dom_sf"/>
</dbReference>
<dbReference type="Proteomes" id="UP001255185">
    <property type="component" value="Unassembled WGS sequence"/>
</dbReference>
<feature type="domain" description="PKD" evidence="6">
    <location>
        <begin position="463"/>
        <end position="523"/>
    </location>
</feature>
<dbReference type="InterPro" id="IPR025667">
    <property type="entry name" value="SprB_repeat"/>
</dbReference>
<evidence type="ECO:0000256" key="3">
    <source>
        <dbReference type="ARBA" id="ARBA00022737"/>
    </source>
</evidence>
<keyword evidence="2" id="KW-0812">Transmembrane</keyword>
<dbReference type="Pfam" id="PF00801">
    <property type="entry name" value="PKD"/>
    <property type="match status" value="1"/>
</dbReference>
<gene>
    <name evidence="7" type="ORF">J2X31_003457</name>
</gene>
<dbReference type="Gene3D" id="2.60.40.2700">
    <property type="match status" value="2"/>
</dbReference>
<keyword evidence="3" id="KW-0677">Repeat</keyword>
<dbReference type="Pfam" id="PF13573">
    <property type="entry name" value="SprB"/>
    <property type="match status" value="5"/>
</dbReference>
<evidence type="ECO:0000256" key="5">
    <source>
        <dbReference type="ARBA" id="ARBA00023136"/>
    </source>
</evidence>
<evidence type="ECO:0000256" key="2">
    <source>
        <dbReference type="ARBA" id="ARBA00022692"/>
    </source>
</evidence>
<dbReference type="RefSeq" id="WP_310028477.1">
    <property type="nucleotide sequence ID" value="NZ_JAVDVI010000020.1"/>
</dbReference>
<dbReference type="InterPro" id="IPR022409">
    <property type="entry name" value="PKD/Chitinase_dom"/>
</dbReference>